<feature type="compositionally biased region" description="Basic residues" evidence="1">
    <location>
        <begin position="386"/>
        <end position="395"/>
    </location>
</feature>
<feature type="compositionally biased region" description="Basic residues" evidence="1">
    <location>
        <begin position="62"/>
        <end position="71"/>
    </location>
</feature>
<feature type="region of interest" description="Disordered" evidence="1">
    <location>
        <begin position="482"/>
        <end position="540"/>
    </location>
</feature>
<proteinExistence type="predicted"/>
<feature type="non-terminal residue" evidence="2">
    <location>
        <position position="1"/>
    </location>
</feature>
<feature type="compositionally biased region" description="Basic and acidic residues" evidence="1">
    <location>
        <begin position="522"/>
        <end position="540"/>
    </location>
</feature>
<feature type="compositionally biased region" description="Low complexity" evidence="1">
    <location>
        <begin position="175"/>
        <end position="186"/>
    </location>
</feature>
<keyword evidence="2" id="KW-0328">Glycosyltransferase</keyword>
<reference evidence="2" key="1">
    <citation type="submission" date="2020-02" db="EMBL/GenBank/DDBJ databases">
        <authorList>
            <person name="Meier V. D."/>
        </authorList>
    </citation>
    <scope>NUCLEOTIDE SEQUENCE</scope>
    <source>
        <strain evidence="2">AVDCRST_MAG41</strain>
    </source>
</reference>
<sequence length="791" mass="82971">DVRPARRGSRRGVAGGVRPARRRGAPRPALAARPAPAAARRAGAAGPGGHLRPGPGRDRPGRPGRRRHPGRERHPGGAVVAGVRGRPGAGRHRPAGGAHAAPGRRRGHRRVRRGPARAAPGARRGRVRRRGPRAARRLPAGGRLPGRGRARGDPPRRRRVPVAAHAGRDRPAPDLRGPARAAVGGARRARPLVRDPARHGGRDLVRGVGAERPRRAGDRGLRLLAAPGVPDALAGLQRRLGDLRAGRGAGREVQVLHPRAGRPVAGQGRPDGLRHRAHPGHGVGGAGLHARLAGRRVAGPAGGDPLARRPDEHLRAAPGVLAQGPGLPGRRRPARRLPDRDRLHPRGADGGGRAPVRRVLGLPGHLVLRPDRALRHPGRLPLLRRPAARRRHRRDHGLGPGALPEGRLGAGPVRRRPALRARRPAPRRAAGLGHAGVRLRPPRGAELPGRERALLAGGVPRRRAAGGRRRLDALPGLLPAGGAVAAQPVRRPGEPGRGDVPAGDERDGLPAGAGRGHHRRGVDRLAGRHPADPPRRPRLRLQVEHGLDARHPGLRRPGAGPPPVPPPPDDVLADVRLHRELHPALLPRRGRPREEVAAGQAARRPLAAGGRAAGAAGVPVGAPGQAAAVHGQRVRPGRRVGRREVAGLVAAGGPAAPRPAEADRRPQPGLPGLPRALHAGHLAGRVLLDRRERRRQQHLLLPALGGRGLGARLRGELRRRAARGLPAGAAAHRPVGGAGQHRLHRLRRLRRGQPRLGGRGGGAVARAAGVGHAPRTAAGRAVAEVHRRAAL</sequence>
<feature type="compositionally biased region" description="Basic residues" evidence="1">
    <location>
        <begin position="123"/>
        <end position="136"/>
    </location>
</feature>
<feature type="compositionally biased region" description="Basic residues" evidence="1">
    <location>
        <begin position="413"/>
        <end position="426"/>
    </location>
</feature>
<feature type="compositionally biased region" description="Low complexity" evidence="1">
    <location>
        <begin position="427"/>
        <end position="436"/>
    </location>
</feature>
<dbReference type="EC" id="2.4.1.18" evidence="2"/>
<feature type="compositionally biased region" description="Low complexity" evidence="1">
    <location>
        <begin position="597"/>
        <end position="615"/>
    </location>
</feature>
<feature type="region of interest" description="Disordered" evidence="1">
    <location>
        <begin position="1"/>
        <end position="189"/>
    </location>
</feature>
<feature type="region of interest" description="Disordered" evidence="1">
    <location>
        <begin position="381"/>
        <end position="445"/>
    </location>
</feature>
<feature type="compositionally biased region" description="Basic residues" evidence="1">
    <location>
        <begin position="102"/>
        <end position="115"/>
    </location>
</feature>
<keyword evidence="2" id="KW-0808">Transferase</keyword>
<feature type="region of interest" description="Disordered" evidence="1">
    <location>
        <begin position="316"/>
        <end position="357"/>
    </location>
</feature>
<feature type="compositionally biased region" description="Basic residues" evidence="1">
    <location>
        <begin position="1"/>
        <end position="10"/>
    </location>
</feature>
<feature type="compositionally biased region" description="Basic and acidic residues" evidence="1">
    <location>
        <begin position="336"/>
        <end position="347"/>
    </location>
</feature>
<feature type="compositionally biased region" description="Low complexity" evidence="1">
    <location>
        <begin position="26"/>
        <end position="44"/>
    </location>
</feature>
<feature type="non-terminal residue" evidence="2">
    <location>
        <position position="791"/>
    </location>
</feature>
<dbReference type="GO" id="GO:0003844">
    <property type="term" value="F:1,4-alpha-glucan branching enzyme activity"/>
    <property type="evidence" value="ECO:0007669"/>
    <property type="project" value="UniProtKB-EC"/>
</dbReference>
<protein>
    <submittedName>
        <fullName evidence="2">GH13_9 / GH13_8 / GH13 / GH13_10 / CBM 48 / GH13_36</fullName>
        <ecNumber evidence="2">2.4.1.18</ecNumber>
    </submittedName>
</protein>
<dbReference type="AlphaFoldDB" id="A0A6J4HNF3"/>
<organism evidence="2">
    <name type="scientific">uncultured Mycobacteriales bacterium</name>
    <dbReference type="NCBI Taxonomy" id="581187"/>
    <lineage>
        <taxon>Bacteria</taxon>
        <taxon>Bacillati</taxon>
        <taxon>Actinomycetota</taxon>
        <taxon>Actinomycetes</taxon>
        <taxon>Mycobacteriales</taxon>
        <taxon>environmental samples</taxon>
    </lineage>
</organism>
<evidence type="ECO:0000256" key="1">
    <source>
        <dbReference type="SAM" id="MobiDB-lite"/>
    </source>
</evidence>
<feature type="compositionally biased region" description="Basic and acidic residues" evidence="1">
    <location>
        <begin position="491"/>
        <end position="508"/>
    </location>
</feature>
<feature type="region of interest" description="Disordered" evidence="1">
    <location>
        <begin position="651"/>
        <end position="677"/>
    </location>
</feature>
<dbReference type="EMBL" id="CADCTP010000088">
    <property type="protein sequence ID" value="CAA9229178.1"/>
    <property type="molecule type" value="Genomic_DNA"/>
</dbReference>
<feature type="compositionally biased region" description="Low complexity" evidence="1">
    <location>
        <begin position="76"/>
        <end position="86"/>
    </location>
</feature>
<gene>
    <name evidence="2" type="ORF">AVDCRST_MAG41-865</name>
</gene>
<name>A0A6J4HNF3_9ACTN</name>
<feature type="region of interest" description="Disordered" evidence="1">
    <location>
        <begin position="584"/>
        <end position="615"/>
    </location>
</feature>
<accession>A0A6J4HNF3</accession>
<evidence type="ECO:0000313" key="2">
    <source>
        <dbReference type="EMBL" id="CAA9229178.1"/>
    </source>
</evidence>